<accession>A0A4D7AXH3</accession>
<dbReference type="GO" id="GO:0007165">
    <property type="term" value="P:signal transduction"/>
    <property type="evidence" value="ECO:0007669"/>
    <property type="project" value="InterPro"/>
</dbReference>
<feature type="domain" description="CheW-like" evidence="1">
    <location>
        <begin position="9"/>
        <end position="149"/>
    </location>
</feature>
<evidence type="ECO:0000313" key="2">
    <source>
        <dbReference type="EMBL" id="QCI63508.1"/>
    </source>
</evidence>
<organism evidence="2 3">
    <name type="scientific">Phreatobacter stygius</name>
    <dbReference type="NCBI Taxonomy" id="1940610"/>
    <lineage>
        <taxon>Bacteria</taxon>
        <taxon>Pseudomonadati</taxon>
        <taxon>Pseudomonadota</taxon>
        <taxon>Alphaproteobacteria</taxon>
        <taxon>Hyphomicrobiales</taxon>
        <taxon>Phreatobacteraceae</taxon>
        <taxon>Phreatobacter</taxon>
    </lineage>
</organism>
<dbReference type="PANTHER" id="PTHR22617">
    <property type="entry name" value="CHEMOTAXIS SENSOR HISTIDINE KINASE-RELATED"/>
    <property type="match status" value="1"/>
</dbReference>
<dbReference type="SUPFAM" id="SSF50341">
    <property type="entry name" value="CheW-like"/>
    <property type="match status" value="1"/>
</dbReference>
<dbReference type="RefSeq" id="WP_136958966.1">
    <property type="nucleotide sequence ID" value="NZ_CP039690.1"/>
</dbReference>
<dbReference type="OrthoDB" id="9794382at2"/>
<dbReference type="Gene3D" id="2.30.30.40">
    <property type="entry name" value="SH3 Domains"/>
    <property type="match status" value="1"/>
</dbReference>
<proteinExistence type="predicted"/>
<dbReference type="Pfam" id="PF01584">
    <property type="entry name" value="CheW"/>
    <property type="match status" value="1"/>
</dbReference>
<dbReference type="AlphaFoldDB" id="A0A4D7AXH3"/>
<protein>
    <submittedName>
        <fullName evidence="2">Chemotaxis protein CheW</fullName>
    </submittedName>
</protein>
<reference evidence="2 3" key="1">
    <citation type="submission" date="2019-04" db="EMBL/GenBank/DDBJ databases">
        <title>Phreatobacter aquaticus sp. nov.</title>
        <authorList>
            <person name="Choi A."/>
        </authorList>
    </citation>
    <scope>NUCLEOTIDE SEQUENCE [LARGE SCALE GENOMIC DNA]</scope>
    <source>
        <strain evidence="2 3">KCTC 52518</strain>
    </source>
</reference>
<dbReference type="KEGG" id="pstg:E8M01_04205"/>
<dbReference type="EMBL" id="CP039690">
    <property type="protein sequence ID" value="QCI63508.1"/>
    <property type="molecule type" value="Genomic_DNA"/>
</dbReference>
<gene>
    <name evidence="2" type="ORF">E8M01_04205</name>
</gene>
<dbReference type="Proteomes" id="UP000298781">
    <property type="component" value="Chromosome"/>
</dbReference>
<dbReference type="GO" id="GO:0005829">
    <property type="term" value="C:cytosol"/>
    <property type="evidence" value="ECO:0007669"/>
    <property type="project" value="TreeGrafter"/>
</dbReference>
<dbReference type="PROSITE" id="PS50851">
    <property type="entry name" value="CHEW"/>
    <property type="match status" value="1"/>
</dbReference>
<name>A0A4D7AXH3_9HYPH</name>
<evidence type="ECO:0000313" key="3">
    <source>
        <dbReference type="Proteomes" id="UP000298781"/>
    </source>
</evidence>
<dbReference type="InterPro" id="IPR036061">
    <property type="entry name" value="CheW-like_dom_sf"/>
</dbReference>
<keyword evidence="3" id="KW-1185">Reference proteome</keyword>
<dbReference type="InterPro" id="IPR002545">
    <property type="entry name" value="CheW-lke_dom"/>
</dbReference>
<dbReference type="Gene3D" id="2.40.50.180">
    <property type="entry name" value="CheA-289, Domain 4"/>
    <property type="match status" value="1"/>
</dbReference>
<dbReference type="SMART" id="SM00260">
    <property type="entry name" value="CheW"/>
    <property type="match status" value="1"/>
</dbReference>
<sequence length="153" mass="16453">MQNTTTDDVTEYVTVLIGGQLFGLPISRVQDVFMPDRITRVPLASPEIAGVLNLRGRIVTAIDMRVRLGMAIAKDAKPPMAVGIESKGESYGLLIDTVGEVLKLSPDSREQNPINLDARWTRVSAGVHRLDGQLMVILDVDSVLAMGGEALAA</sequence>
<dbReference type="GO" id="GO:0006935">
    <property type="term" value="P:chemotaxis"/>
    <property type="evidence" value="ECO:0007669"/>
    <property type="project" value="InterPro"/>
</dbReference>
<dbReference type="PANTHER" id="PTHR22617:SF23">
    <property type="entry name" value="CHEMOTAXIS PROTEIN CHEW"/>
    <property type="match status" value="1"/>
</dbReference>
<evidence type="ECO:0000259" key="1">
    <source>
        <dbReference type="PROSITE" id="PS50851"/>
    </source>
</evidence>
<dbReference type="InterPro" id="IPR039315">
    <property type="entry name" value="CheW"/>
</dbReference>